<comment type="caution">
    <text evidence="6">The sequence shown here is derived from an EMBL/GenBank/DDBJ whole genome shotgun (WGS) entry which is preliminary data.</text>
</comment>
<proteinExistence type="predicted"/>
<accession>A0A846S7J9</accession>
<evidence type="ECO:0000256" key="1">
    <source>
        <dbReference type="ARBA" id="ARBA00022630"/>
    </source>
</evidence>
<dbReference type="Pfam" id="PF03358">
    <property type="entry name" value="FMN_red"/>
    <property type="match status" value="1"/>
</dbReference>
<feature type="compositionally biased region" description="Low complexity" evidence="4">
    <location>
        <begin position="184"/>
        <end position="214"/>
    </location>
</feature>
<dbReference type="Proteomes" id="UP000576792">
    <property type="component" value="Unassembled WGS sequence"/>
</dbReference>
<keyword evidence="1" id="KW-0285">Flavoprotein</keyword>
<feature type="domain" description="NADPH-dependent FMN reductase-like" evidence="5">
    <location>
        <begin position="2"/>
        <end position="151"/>
    </location>
</feature>
<dbReference type="GO" id="GO:0052873">
    <property type="term" value="F:FMN reductase (NADPH) activity"/>
    <property type="evidence" value="ECO:0007669"/>
    <property type="project" value="UniProtKB-EC"/>
</dbReference>
<dbReference type="EC" id="1.5.1.38" evidence="6"/>
<evidence type="ECO:0000256" key="2">
    <source>
        <dbReference type="ARBA" id="ARBA00022643"/>
    </source>
</evidence>
<protein>
    <submittedName>
        <fullName evidence="6">FMN reductase</fullName>
        <ecNumber evidence="6">1.5.1.38</ecNumber>
    </submittedName>
</protein>
<dbReference type="EMBL" id="JAATJN010000001">
    <property type="protein sequence ID" value="NJC56797.1"/>
    <property type="molecule type" value="Genomic_DNA"/>
</dbReference>
<evidence type="ECO:0000313" key="7">
    <source>
        <dbReference type="Proteomes" id="UP000576792"/>
    </source>
</evidence>
<dbReference type="InterPro" id="IPR029039">
    <property type="entry name" value="Flavoprotein-like_sf"/>
</dbReference>
<evidence type="ECO:0000259" key="5">
    <source>
        <dbReference type="Pfam" id="PF03358"/>
    </source>
</evidence>
<keyword evidence="7" id="KW-1185">Reference proteome</keyword>
<evidence type="ECO:0000313" key="6">
    <source>
        <dbReference type="EMBL" id="NJC56797.1"/>
    </source>
</evidence>
<reference evidence="6 7" key="1">
    <citation type="submission" date="2020-03" db="EMBL/GenBank/DDBJ databases">
        <title>Sequencing the genomes of 1000 actinobacteria strains.</title>
        <authorList>
            <person name="Klenk H.-P."/>
        </authorList>
    </citation>
    <scope>NUCLEOTIDE SEQUENCE [LARGE SCALE GENOMIC DNA]</scope>
    <source>
        <strain evidence="6 7">DSM 18964</strain>
    </source>
</reference>
<dbReference type="PANTHER" id="PTHR43408">
    <property type="entry name" value="FMN REDUCTASE (NADPH)"/>
    <property type="match status" value="1"/>
</dbReference>
<keyword evidence="2" id="KW-0288">FMN</keyword>
<keyword evidence="3 6" id="KW-0560">Oxidoreductase</keyword>
<dbReference type="SUPFAM" id="SSF52218">
    <property type="entry name" value="Flavoproteins"/>
    <property type="match status" value="1"/>
</dbReference>
<gene>
    <name evidence="6" type="ORF">BKA07_001832</name>
</gene>
<organism evidence="6 7">
    <name type="scientific">Brevibacterium marinum</name>
    <dbReference type="NCBI Taxonomy" id="418643"/>
    <lineage>
        <taxon>Bacteria</taxon>
        <taxon>Bacillati</taxon>
        <taxon>Actinomycetota</taxon>
        <taxon>Actinomycetes</taxon>
        <taxon>Micrococcales</taxon>
        <taxon>Brevibacteriaceae</taxon>
        <taxon>Brevibacterium</taxon>
    </lineage>
</organism>
<evidence type="ECO:0000256" key="3">
    <source>
        <dbReference type="ARBA" id="ARBA00023002"/>
    </source>
</evidence>
<feature type="region of interest" description="Disordered" evidence="4">
    <location>
        <begin position="184"/>
        <end position="235"/>
    </location>
</feature>
<evidence type="ECO:0000256" key="4">
    <source>
        <dbReference type="SAM" id="MobiDB-lite"/>
    </source>
</evidence>
<sequence length="244" mass="25177">MMRILSITTSLSEDSTTLKLSNKIIAAATSAAEDAGLSMETDHVNVRNLGSDLTDMALTGFRSENLEATFATLAEADVIVTVAPVYKVAPVGLHTLFWQLIDEKALANKPVLIGSTGGTPRHSLAAETVLRPMLSYLKGIVVPTTVFAATDDWGSVEGGRALNARVGQASAELIGLATSLSGAGANAGTAPGGAPSSGTEATSTEATSAETTGEFGRPTTRRSPSVDDEFNPELITPFAQLLEG</sequence>
<dbReference type="InterPro" id="IPR051814">
    <property type="entry name" value="NAD(P)H-dep_FMN_reductase"/>
</dbReference>
<dbReference type="Gene3D" id="3.40.50.360">
    <property type="match status" value="1"/>
</dbReference>
<name>A0A846S7J9_9MICO</name>
<dbReference type="AlphaFoldDB" id="A0A846S7J9"/>
<dbReference type="RefSeq" id="WP_245161897.1">
    <property type="nucleotide sequence ID" value="NZ_BAAAPQ010000025.1"/>
</dbReference>
<dbReference type="PANTHER" id="PTHR43408:SF2">
    <property type="entry name" value="FMN REDUCTASE (NADPH)"/>
    <property type="match status" value="1"/>
</dbReference>
<dbReference type="InterPro" id="IPR005025">
    <property type="entry name" value="FMN_Rdtase-like_dom"/>
</dbReference>